<dbReference type="Gene3D" id="3.50.90.10">
    <property type="entry name" value="YerB-like"/>
    <property type="match status" value="1"/>
</dbReference>
<dbReference type="Pfam" id="PF17479">
    <property type="entry name" value="DUF3048_C"/>
    <property type="match status" value="1"/>
</dbReference>
<evidence type="ECO:0000313" key="3">
    <source>
        <dbReference type="EMBL" id="HIR70060.1"/>
    </source>
</evidence>
<gene>
    <name evidence="3" type="ORF">IAA55_02125</name>
</gene>
<accession>A0A9D1E7Z3</accession>
<sequence length="369" mass="40747">MRRKKTVLALVILVILAAAGVVIGILYVRGHKEPEKSIVTVEEEPEPVADPHAGQARSLLTGEWIDASLVRSRPIAIMMEDTKAALPLYGLNSAGVVYEAPVEGGITRLVAIMENYGDLERIGNVRSCRPYYVYIASEYDAVYVHYGQSVQGLEVLNTGIVDNLSGLDGSVESTVFFRTSDRKSPHNAYASGQGIIAGIAKKGYDTTYAEDYSGHWIFAADDSPVTLEGGADAAVIKPYYPYNKPYFVYNKDTGLYERFQFGEEDIDAVDNSQVYAKNIIFQFVPSSIYSGTQYLNIPLNGSGTGKFFTNGKMVDITWKKNSNSDITRYYDAAGNEIVLNPGKTWVCLIQNSYDDRSEIYATVEEFEAQ</sequence>
<dbReference type="Pfam" id="PF11258">
    <property type="entry name" value="DUF3048"/>
    <property type="match status" value="1"/>
</dbReference>
<reference evidence="3" key="1">
    <citation type="submission" date="2020-10" db="EMBL/GenBank/DDBJ databases">
        <authorList>
            <person name="Gilroy R."/>
        </authorList>
    </citation>
    <scope>NUCLEOTIDE SEQUENCE</scope>
    <source>
        <strain evidence="3">ChiSjej5B23-6657</strain>
    </source>
</reference>
<name>A0A9D1E7Z3_9FIRM</name>
<reference evidence="3" key="2">
    <citation type="journal article" date="2021" name="PeerJ">
        <title>Extensive microbial diversity within the chicken gut microbiome revealed by metagenomics and culture.</title>
        <authorList>
            <person name="Gilroy R."/>
            <person name="Ravi A."/>
            <person name="Getino M."/>
            <person name="Pursley I."/>
            <person name="Horton D.L."/>
            <person name="Alikhan N.F."/>
            <person name="Baker D."/>
            <person name="Gharbi K."/>
            <person name="Hall N."/>
            <person name="Watson M."/>
            <person name="Adriaenssens E.M."/>
            <person name="Foster-Nyarko E."/>
            <person name="Jarju S."/>
            <person name="Secka A."/>
            <person name="Antonio M."/>
            <person name="Oren A."/>
            <person name="Chaudhuri R.R."/>
            <person name="La Ragione R."/>
            <person name="Hildebrand F."/>
            <person name="Pallen M.J."/>
        </authorList>
    </citation>
    <scope>NUCLEOTIDE SEQUENCE</scope>
    <source>
        <strain evidence="3">ChiSjej5B23-6657</strain>
    </source>
</reference>
<proteinExistence type="predicted"/>
<evidence type="ECO:0000313" key="4">
    <source>
        <dbReference type="Proteomes" id="UP000823912"/>
    </source>
</evidence>
<dbReference type="SUPFAM" id="SSF159774">
    <property type="entry name" value="YerB-like"/>
    <property type="match status" value="1"/>
</dbReference>
<feature type="domain" description="DUF3048" evidence="2">
    <location>
        <begin position="240"/>
        <end position="346"/>
    </location>
</feature>
<protein>
    <submittedName>
        <fullName evidence="3">DUF3048 domain-containing protein</fullName>
    </submittedName>
</protein>
<dbReference type="AlphaFoldDB" id="A0A9D1E7Z3"/>
<organism evidence="3 4">
    <name type="scientific">Candidatus Pullilachnospira gallistercoris</name>
    <dbReference type="NCBI Taxonomy" id="2840911"/>
    <lineage>
        <taxon>Bacteria</taxon>
        <taxon>Bacillati</taxon>
        <taxon>Bacillota</taxon>
        <taxon>Clostridia</taxon>
        <taxon>Lachnospirales</taxon>
        <taxon>Lachnospiraceae</taxon>
        <taxon>Lachnospiraceae incertae sedis</taxon>
        <taxon>Candidatus Pullilachnospira</taxon>
    </lineage>
</organism>
<dbReference type="InterPro" id="IPR023158">
    <property type="entry name" value="YerB-like_sf"/>
</dbReference>
<comment type="caution">
    <text evidence="3">The sequence shown here is derived from an EMBL/GenBank/DDBJ whole genome shotgun (WGS) entry which is preliminary data.</text>
</comment>
<evidence type="ECO:0000259" key="2">
    <source>
        <dbReference type="Pfam" id="PF17479"/>
    </source>
</evidence>
<feature type="domain" description="DUF3048" evidence="1">
    <location>
        <begin position="60"/>
        <end position="204"/>
    </location>
</feature>
<evidence type="ECO:0000259" key="1">
    <source>
        <dbReference type="Pfam" id="PF11258"/>
    </source>
</evidence>
<dbReference type="Proteomes" id="UP000823912">
    <property type="component" value="Unassembled WGS sequence"/>
</dbReference>
<dbReference type="InterPro" id="IPR035328">
    <property type="entry name" value="DUF3048_C"/>
</dbReference>
<dbReference type="InterPro" id="IPR021416">
    <property type="entry name" value="DUF3048_N"/>
</dbReference>
<dbReference type="EMBL" id="DVHM01000035">
    <property type="protein sequence ID" value="HIR70060.1"/>
    <property type="molecule type" value="Genomic_DNA"/>
</dbReference>